<dbReference type="EMBL" id="LAZR01017140">
    <property type="protein sequence ID" value="KKM01646.1"/>
    <property type="molecule type" value="Genomic_DNA"/>
</dbReference>
<name>A0A0F9J6X9_9ZZZZ</name>
<evidence type="ECO:0000313" key="1">
    <source>
        <dbReference type="EMBL" id="KKM01646.1"/>
    </source>
</evidence>
<proteinExistence type="predicted"/>
<reference evidence="1" key="1">
    <citation type="journal article" date="2015" name="Nature">
        <title>Complex archaea that bridge the gap between prokaryotes and eukaryotes.</title>
        <authorList>
            <person name="Spang A."/>
            <person name="Saw J.H."/>
            <person name="Jorgensen S.L."/>
            <person name="Zaremba-Niedzwiedzka K."/>
            <person name="Martijn J."/>
            <person name="Lind A.E."/>
            <person name="van Eijk R."/>
            <person name="Schleper C."/>
            <person name="Guy L."/>
            <person name="Ettema T.J."/>
        </authorList>
    </citation>
    <scope>NUCLEOTIDE SEQUENCE</scope>
</reference>
<organism evidence="1">
    <name type="scientific">marine sediment metagenome</name>
    <dbReference type="NCBI Taxonomy" id="412755"/>
    <lineage>
        <taxon>unclassified sequences</taxon>
        <taxon>metagenomes</taxon>
        <taxon>ecological metagenomes</taxon>
    </lineage>
</organism>
<comment type="caution">
    <text evidence="1">The sequence shown here is derived from an EMBL/GenBank/DDBJ whole genome shotgun (WGS) entry which is preliminary data.</text>
</comment>
<protein>
    <submittedName>
        <fullName evidence="1">Uncharacterized protein</fullName>
    </submittedName>
</protein>
<dbReference type="AlphaFoldDB" id="A0A0F9J6X9"/>
<accession>A0A0F9J6X9</accession>
<sequence>MKKIPTIFKRNPDNLRELLNDPHPDCLWVFAGEGVATRKYDGTCVKIENEKYFKRREVKKGKPIPSGFIEIGFDSNTGKRVGWIEIDPSDKENKWHMEGLEFTFPDKDFLSECVDGMYELVGPKIQGNPENTNIMCLYFTLALKSMKMYPVLLMN</sequence>
<gene>
    <name evidence="1" type="ORF">LCGC14_1792360</name>
</gene>